<dbReference type="SMART" id="SM00202">
    <property type="entry name" value="SR"/>
    <property type="match status" value="1"/>
</dbReference>
<comment type="caution">
    <text evidence="7">Lacks conserved residue(s) required for the propagation of feature annotation.</text>
</comment>
<dbReference type="EMBL" id="JAICCE010000025">
    <property type="protein sequence ID" value="KAG9259736.1"/>
    <property type="molecule type" value="Genomic_DNA"/>
</dbReference>
<evidence type="ECO:0000256" key="7">
    <source>
        <dbReference type="PROSITE-ProRule" id="PRU00196"/>
    </source>
</evidence>
<keyword evidence="3" id="KW-0732">Signal</keyword>
<dbReference type="SUPFAM" id="SSF56487">
    <property type="entry name" value="SRCR-like"/>
    <property type="match status" value="2"/>
</dbReference>
<feature type="disulfide bond" evidence="7">
    <location>
        <begin position="92"/>
        <end position="102"/>
    </location>
</feature>
<evidence type="ECO:0000256" key="4">
    <source>
        <dbReference type="ARBA" id="ARBA00022737"/>
    </source>
</evidence>
<evidence type="ECO:0000256" key="6">
    <source>
        <dbReference type="ARBA" id="ARBA00023180"/>
    </source>
</evidence>
<protein>
    <submittedName>
        <fullName evidence="9">Scavenger receptor cysteine-rich type 1 protein M130-like</fullName>
    </submittedName>
</protein>
<name>A0A8T2KRS9_ASTMX</name>
<dbReference type="InterPro" id="IPR036772">
    <property type="entry name" value="SRCR-like_dom_sf"/>
</dbReference>
<keyword evidence="6" id="KW-0325">Glycoprotein</keyword>
<evidence type="ECO:0000256" key="3">
    <source>
        <dbReference type="ARBA" id="ARBA00022729"/>
    </source>
</evidence>
<comment type="caution">
    <text evidence="9">The sequence shown here is derived from an EMBL/GenBank/DDBJ whole genome shotgun (WGS) entry which is preliminary data.</text>
</comment>
<keyword evidence="5 7" id="KW-1015">Disulfide bond</keyword>
<feature type="domain" description="SRCR" evidence="8">
    <location>
        <begin position="143"/>
        <end position="164"/>
    </location>
</feature>
<dbReference type="Gene3D" id="3.10.250.10">
    <property type="entry name" value="SRCR-like domain"/>
    <property type="match status" value="2"/>
</dbReference>
<keyword evidence="2" id="KW-0964">Secreted</keyword>
<dbReference type="PRINTS" id="PR00258">
    <property type="entry name" value="SPERACTRCPTR"/>
</dbReference>
<feature type="non-terminal residue" evidence="9">
    <location>
        <position position="190"/>
    </location>
</feature>
<dbReference type="Pfam" id="PF00530">
    <property type="entry name" value="SRCR"/>
    <property type="match status" value="1"/>
</dbReference>
<dbReference type="OrthoDB" id="536948at2759"/>
<evidence type="ECO:0000256" key="5">
    <source>
        <dbReference type="ARBA" id="ARBA00023157"/>
    </source>
</evidence>
<dbReference type="Proteomes" id="UP000752171">
    <property type="component" value="Unassembled WGS sequence"/>
</dbReference>
<reference evidence="9 10" key="1">
    <citation type="submission" date="2021-07" db="EMBL/GenBank/DDBJ databases">
        <authorList>
            <person name="Imarazene B."/>
            <person name="Zahm M."/>
            <person name="Klopp C."/>
            <person name="Cabau C."/>
            <person name="Beille S."/>
            <person name="Jouanno E."/>
            <person name="Castinel A."/>
            <person name="Lluch J."/>
            <person name="Gil L."/>
            <person name="Kuchtly C."/>
            <person name="Lopez Roques C."/>
            <person name="Donnadieu C."/>
            <person name="Parrinello H."/>
            <person name="Journot L."/>
            <person name="Du K."/>
            <person name="Schartl M."/>
            <person name="Retaux S."/>
            <person name="Guiguen Y."/>
        </authorList>
    </citation>
    <scope>NUCLEOTIDE SEQUENCE [LARGE SCALE GENOMIC DNA]</scope>
    <source>
        <strain evidence="9">Pach_M1</strain>
        <tissue evidence="9">Testis</tissue>
    </source>
</reference>
<gene>
    <name evidence="9" type="primary">CD163</name>
    <name evidence="9" type="ORF">AMEX_G27268</name>
</gene>
<comment type="subcellular location">
    <subcellularLocation>
        <location evidence="1">Secreted</location>
    </subcellularLocation>
</comment>
<dbReference type="PROSITE" id="PS50287">
    <property type="entry name" value="SRCR_2"/>
    <property type="match status" value="2"/>
</dbReference>
<feature type="domain" description="SRCR" evidence="8">
    <location>
        <begin position="20"/>
        <end position="123"/>
    </location>
</feature>
<keyword evidence="4" id="KW-0677">Repeat</keyword>
<dbReference type="FunFam" id="3.10.250.10:FF:000004">
    <property type="entry name" value="Scavenger receptor cysteine-rich type 1 protein M130"/>
    <property type="match status" value="1"/>
</dbReference>
<evidence type="ECO:0000313" key="9">
    <source>
        <dbReference type="EMBL" id="KAG9259736.1"/>
    </source>
</evidence>
<dbReference type="InterPro" id="IPR001190">
    <property type="entry name" value="SRCR"/>
</dbReference>
<dbReference type="PANTHER" id="PTHR19331:SF22">
    <property type="entry name" value="DELETED IN MALIGNANT BRAIN TUMORS 1 PROTEIN"/>
    <property type="match status" value="1"/>
</dbReference>
<accession>A0A8T2KRS9</accession>
<sequence>RICEACGWRWILLWEIGESVRLVDGAPSFRICSGRVEAKTQQSTWTTICETDFDWQDGEVVCRELGCGTLLTLQGVLYREGTHPFGTKEFQCKGTEKSLLTCSTSSRGEHTCTHGMAAGLTCSGRNDYCTQHLCPLCPGPGDVRLVDGRSRCAGTVEIFHSGEWRKLARRVLLPAASHPERNTPANMAVL</sequence>
<evidence type="ECO:0000256" key="1">
    <source>
        <dbReference type="ARBA" id="ARBA00004613"/>
    </source>
</evidence>
<evidence type="ECO:0000256" key="2">
    <source>
        <dbReference type="ARBA" id="ARBA00022525"/>
    </source>
</evidence>
<dbReference type="AlphaFoldDB" id="A0A8T2KRS9"/>
<dbReference type="PANTHER" id="PTHR19331">
    <property type="entry name" value="SCAVENGER RECEPTOR DOMAIN-CONTAINING"/>
    <property type="match status" value="1"/>
</dbReference>
<keyword evidence="9" id="KW-0675">Receptor</keyword>
<evidence type="ECO:0000313" key="10">
    <source>
        <dbReference type="Proteomes" id="UP000752171"/>
    </source>
</evidence>
<organism evidence="9 10">
    <name type="scientific">Astyanax mexicanus</name>
    <name type="common">Blind cave fish</name>
    <name type="synonym">Astyanax fasciatus mexicanus</name>
    <dbReference type="NCBI Taxonomy" id="7994"/>
    <lineage>
        <taxon>Eukaryota</taxon>
        <taxon>Metazoa</taxon>
        <taxon>Chordata</taxon>
        <taxon>Craniata</taxon>
        <taxon>Vertebrata</taxon>
        <taxon>Euteleostomi</taxon>
        <taxon>Actinopterygii</taxon>
        <taxon>Neopterygii</taxon>
        <taxon>Teleostei</taxon>
        <taxon>Ostariophysi</taxon>
        <taxon>Characiformes</taxon>
        <taxon>Characoidei</taxon>
        <taxon>Acestrorhamphidae</taxon>
        <taxon>Acestrorhamphinae</taxon>
        <taxon>Astyanax</taxon>
    </lineage>
</organism>
<evidence type="ECO:0000259" key="8">
    <source>
        <dbReference type="PROSITE" id="PS50287"/>
    </source>
</evidence>
<dbReference type="GO" id="GO:0016020">
    <property type="term" value="C:membrane"/>
    <property type="evidence" value="ECO:0007669"/>
    <property type="project" value="InterPro"/>
</dbReference>
<proteinExistence type="predicted"/>